<dbReference type="Gene3D" id="1.10.287.470">
    <property type="entry name" value="Helix hairpin bin"/>
    <property type="match status" value="1"/>
</dbReference>
<evidence type="ECO:0000313" key="4">
    <source>
        <dbReference type="Proteomes" id="UP000064201"/>
    </source>
</evidence>
<dbReference type="EMBL" id="CP011367">
    <property type="protein sequence ID" value="AKJ96088.1"/>
    <property type="molecule type" value="Genomic_DNA"/>
</dbReference>
<dbReference type="PANTHER" id="PTHR30469">
    <property type="entry name" value="MULTIDRUG RESISTANCE PROTEIN MDTA"/>
    <property type="match status" value="1"/>
</dbReference>
<dbReference type="Gene3D" id="2.40.30.170">
    <property type="match status" value="1"/>
</dbReference>
<dbReference type="KEGG" id="tvr:TVD_12310"/>
<feature type="domain" description="Multidrug resistance protein MdtA-like barrel-sandwich hybrid" evidence="2">
    <location>
        <begin position="44"/>
        <end position="174"/>
    </location>
</feature>
<dbReference type="AlphaFoldDB" id="A0A0G3G4C0"/>
<gene>
    <name evidence="3" type="ORF">TVD_12310</name>
</gene>
<dbReference type="GO" id="GO:1990281">
    <property type="term" value="C:efflux pump complex"/>
    <property type="evidence" value="ECO:0007669"/>
    <property type="project" value="TreeGrafter"/>
</dbReference>
<dbReference type="OrthoDB" id="5765754at2"/>
<accession>A0A0G3G4C0</accession>
<sequence length="265" mass="28998">MPHVFHVPSLLTTGSLLALLALAPMPLLAEEGFAAQLDWGERHRITAPIAGRIEAIEARAGDRVEADDVLFRLDTRRGDADLRAARATMERLQMELDEAERERDKAEDLYDQTLIAARELELARIDYATVAARLAEARAQRDRIRADLEDATIRAPASGRLVRLDANTGQYVNPALLPPVLAILGTIDPMRAVATVPAATAADLEPGETVTVVVGDQRLSGTIVTIGWEPTGEEPERGYRVEVEFSPMDDTPLRPGQPARIERDS</sequence>
<evidence type="ECO:0000259" key="2">
    <source>
        <dbReference type="Pfam" id="PF25917"/>
    </source>
</evidence>
<evidence type="ECO:0000256" key="1">
    <source>
        <dbReference type="ARBA" id="ARBA00009477"/>
    </source>
</evidence>
<dbReference type="STRING" id="106634.TVD_12310"/>
<dbReference type="NCBIfam" id="TIGR01730">
    <property type="entry name" value="RND_mfp"/>
    <property type="match status" value="1"/>
</dbReference>
<dbReference type="PATRIC" id="fig|106634.4.peg.2509"/>
<dbReference type="InterPro" id="IPR058625">
    <property type="entry name" value="MdtA-like_BSH"/>
</dbReference>
<evidence type="ECO:0000313" key="3">
    <source>
        <dbReference type="EMBL" id="AKJ96088.1"/>
    </source>
</evidence>
<name>A0A0G3G4C0_9GAMM</name>
<dbReference type="SUPFAM" id="SSF111369">
    <property type="entry name" value="HlyD-like secretion proteins"/>
    <property type="match status" value="1"/>
</dbReference>
<protein>
    <submittedName>
        <fullName evidence="3">Secretion protein HlyD</fullName>
    </submittedName>
</protein>
<dbReference type="Pfam" id="PF25917">
    <property type="entry name" value="BSH_RND"/>
    <property type="match status" value="1"/>
</dbReference>
<dbReference type="GO" id="GO:0015562">
    <property type="term" value="F:efflux transmembrane transporter activity"/>
    <property type="evidence" value="ECO:0007669"/>
    <property type="project" value="TreeGrafter"/>
</dbReference>
<dbReference type="RefSeq" id="WP_018168988.1">
    <property type="nucleotide sequence ID" value="NZ_CP011367.1"/>
</dbReference>
<dbReference type="PANTHER" id="PTHR30469:SF15">
    <property type="entry name" value="HLYD FAMILY OF SECRETION PROTEINS"/>
    <property type="match status" value="1"/>
</dbReference>
<proteinExistence type="inferred from homology"/>
<keyword evidence="4" id="KW-1185">Reference proteome</keyword>
<organism evidence="3 4">
    <name type="scientific">Thioalkalivibrio versutus</name>
    <dbReference type="NCBI Taxonomy" id="106634"/>
    <lineage>
        <taxon>Bacteria</taxon>
        <taxon>Pseudomonadati</taxon>
        <taxon>Pseudomonadota</taxon>
        <taxon>Gammaproteobacteria</taxon>
        <taxon>Chromatiales</taxon>
        <taxon>Ectothiorhodospiraceae</taxon>
        <taxon>Thioalkalivibrio</taxon>
    </lineage>
</organism>
<dbReference type="InterPro" id="IPR006143">
    <property type="entry name" value="RND_pump_MFP"/>
</dbReference>
<comment type="similarity">
    <text evidence="1">Belongs to the membrane fusion protein (MFP) (TC 8.A.1) family.</text>
</comment>
<dbReference type="Gene3D" id="2.40.50.100">
    <property type="match status" value="1"/>
</dbReference>
<dbReference type="Proteomes" id="UP000064201">
    <property type="component" value="Chromosome"/>
</dbReference>
<reference evidence="3 4" key="1">
    <citation type="submission" date="2015-04" db="EMBL/GenBank/DDBJ databases">
        <title>Complete Sequence for the Genome of the Thioalkalivibrio versutus D301.</title>
        <authorList>
            <person name="Mu T."/>
            <person name="Zhou J."/>
            <person name="Xu X."/>
        </authorList>
    </citation>
    <scope>NUCLEOTIDE SEQUENCE [LARGE SCALE GENOMIC DNA]</scope>
    <source>
        <strain evidence="3 4">D301</strain>
    </source>
</reference>